<evidence type="ECO:0000256" key="1">
    <source>
        <dbReference type="SAM" id="MobiDB-lite"/>
    </source>
</evidence>
<reference evidence="3 4" key="1">
    <citation type="submission" date="2018-11" db="EMBL/GenBank/DDBJ databases">
        <title>Genomic Encyclopedia of Type Strains, Phase IV (KMG-IV): sequencing the most valuable type-strain genomes for metagenomic binning, comparative biology and taxonomic classification.</title>
        <authorList>
            <person name="Goeker M."/>
        </authorList>
    </citation>
    <scope>NUCLEOTIDE SEQUENCE [LARGE SCALE GENOMIC DNA]</scope>
    <source>
        <strain evidence="3 4">DSM 25623</strain>
    </source>
</reference>
<feature type="compositionally biased region" description="Basic and acidic residues" evidence="1">
    <location>
        <begin position="58"/>
        <end position="70"/>
    </location>
</feature>
<dbReference type="EMBL" id="RKQN01000001">
    <property type="protein sequence ID" value="RPE81842.1"/>
    <property type="molecule type" value="Genomic_DNA"/>
</dbReference>
<feature type="domain" description="Mu-like prophage FluMu N-terminal" evidence="2">
    <location>
        <begin position="6"/>
        <end position="53"/>
    </location>
</feature>
<gene>
    <name evidence="3" type="ORF">EDC50_1044</name>
</gene>
<feature type="region of interest" description="Disordered" evidence="1">
    <location>
        <begin position="58"/>
        <end position="80"/>
    </location>
</feature>
<dbReference type="Pfam" id="PF17891">
    <property type="entry name" value="FluMu_N"/>
    <property type="match status" value="1"/>
</dbReference>
<name>A0A3N4VFP8_9GAMM</name>
<evidence type="ECO:0000313" key="4">
    <source>
        <dbReference type="Proteomes" id="UP000269708"/>
    </source>
</evidence>
<dbReference type="OrthoDB" id="3035975at2"/>
<accession>A0A3N4VFP8</accession>
<evidence type="ECO:0000313" key="3">
    <source>
        <dbReference type="EMBL" id="RPE81842.1"/>
    </source>
</evidence>
<dbReference type="AlphaFoldDB" id="A0A3N4VFP8"/>
<organism evidence="3 4">
    <name type="scientific">Vulcaniibacterium tengchongense</name>
    <dbReference type="NCBI Taxonomy" id="1273429"/>
    <lineage>
        <taxon>Bacteria</taxon>
        <taxon>Pseudomonadati</taxon>
        <taxon>Pseudomonadota</taxon>
        <taxon>Gammaproteobacteria</taxon>
        <taxon>Lysobacterales</taxon>
        <taxon>Lysobacteraceae</taxon>
        <taxon>Vulcaniibacterium</taxon>
    </lineage>
</organism>
<dbReference type="RefSeq" id="WP_123769361.1">
    <property type="nucleotide sequence ID" value="NZ_RKQN01000001.1"/>
</dbReference>
<evidence type="ECO:0000259" key="2">
    <source>
        <dbReference type="Pfam" id="PF17891"/>
    </source>
</evidence>
<sequence length="80" mass="8866">MPSIKIRSTHEPYRRCGVSHSRAPVIYPADRFDAKQLEILKADPYLVVEEVEDETEAAAERKAAAERETAAKAAAGKKAR</sequence>
<dbReference type="InterPro" id="IPR041227">
    <property type="entry name" value="FluMu_N"/>
</dbReference>
<keyword evidence="4" id="KW-1185">Reference proteome</keyword>
<comment type="caution">
    <text evidence="3">The sequence shown here is derived from an EMBL/GenBank/DDBJ whole genome shotgun (WGS) entry which is preliminary data.</text>
</comment>
<dbReference type="SUPFAM" id="SSF160059">
    <property type="entry name" value="PriA/YqbF domain"/>
    <property type="match status" value="1"/>
</dbReference>
<dbReference type="Gene3D" id="3.40.5.80">
    <property type="match status" value="1"/>
</dbReference>
<protein>
    <recommendedName>
        <fullName evidence="2">Mu-like prophage FluMu N-terminal domain-containing protein</fullName>
    </recommendedName>
</protein>
<proteinExistence type="predicted"/>
<dbReference type="Proteomes" id="UP000269708">
    <property type="component" value="Unassembled WGS sequence"/>
</dbReference>